<dbReference type="Proteomes" id="UP000189735">
    <property type="component" value="Unassembled WGS sequence"/>
</dbReference>
<evidence type="ECO:0000313" key="8">
    <source>
        <dbReference type="EMBL" id="SKA99374.1"/>
    </source>
</evidence>
<dbReference type="AlphaFoldDB" id="A0A1T4YC64"/>
<evidence type="ECO:0000256" key="3">
    <source>
        <dbReference type="ARBA" id="ARBA00022692"/>
    </source>
</evidence>
<comment type="subcellular location">
    <subcellularLocation>
        <location evidence="1">Membrane</location>
        <topology evidence="1">Multi-pass membrane protein</topology>
    </subcellularLocation>
</comment>
<dbReference type="EMBL" id="FUYG01000007">
    <property type="protein sequence ID" value="SKA99374.1"/>
    <property type="molecule type" value="Genomic_DNA"/>
</dbReference>
<feature type="compositionally biased region" description="Low complexity" evidence="6">
    <location>
        <begin position="293"/>
        <end position="309"/>
    </location>
</feature>
<evidence type="ECO:0000313" key="9">
    <source>
        <dbReference type="Proteomes" id="UP000189735"/>
    </source>
</evidence>
<dbReference type="GO" id="GO:0015093">
    <property type="term" value="F:ferrous iron transmembrane transporter activity"/>
    <property type="evidence" value="ECO:0007669"/>
    <property type="project" value="TreeGrafter"/>
</dbReference>
<evidence type="ECO:0000256" key="2">
    <source>
        <dbReference type="ARBA" id="ARBA00008333"/>
    </source>
</evidence>
<feature type="transmembrane region" description="Helical" evidence="7">
    <location>
        <begin position="58"/>
        <end position="78"/>
    </location>
</feature>
<feature type="transmembrane region" description="Helical" evidence="7">
    <location>
        <begin position="132"/>
        <end position="159"/>
    </location>
</feature>
<feature type="transmembrane region" description="Helical" evidence="7">
    <location>
        <begin position="21"/>
        <end position="46"/>
    </location>
</feature>
<sequence length="309" mass="32993">MGRLSAPGAALRRLTRRPPTVLANFLIGLREGLEAALVVGILIAYVVKIKRHDVLKRIWLGVGLAILVSLSLGAILTFGTYGLSFEAQEAIGGSLSIVATIFVTWMVFWMLRTSKNLKHHLQHDVDQHLVGAGWGLVLVAFLAVGREGIETALFIWAAVQATGSTTLPLVGAALGIVVAVVLGWLINRGLVRINLAKFFAWSGAFLIVVAAGVLSYGVHDLQEAGILPGLHNLAFDVSAAVPPDSWYGTLLKGTVNFSPATTWLEATAWVLYIVPTMIIFLRAVARKTPAPQTSTSDSSTARSTPQGAR</sequence>
<dbReference type="Pfam" id="PF03239">
    <property type="entry name" value="FTR1"/>
    <property type="match status" value="1"/>
</dbReference>
<evidence type="ECO:0000256" key="1">
    <source>
        <dbReference type="ARBA" id="ARBA00004141"/>
    </source>
</evidence>
<accession>A0A1T4YC64</accession>
<protein>
    <submittedName>
        <fullName evidence="8">High-affinity iron transporter</fullName>
    </submittedName>
</protein>
<keyword evidence="5 7" id="KW-0472">Membrane</keyword>
<feature type="transmembrane region" description="Helical" evidence="7">
    <location>
        <begin position="266"/>
        <end position="285"/>
    </location>
</feature>
<dbReference type="InterPro" id="IPR004923">
    <property type="entry name" value="FTR1/Fip1/EfeU"/>
</dbReference>
<dbReference type="NCBIfam" id="NF041756">
    <property type="entry name" value="EfeU"/>
    <property type="match status" value="1"/>
</dbReference>
<proteinExistence type="inferred from homology"/>
<feature type="transmembrane region" description="Helical" evidence="7">
    <location>
        <begin position="198"/>
        <end position="218"/>
    </location>
</feature>
<dbReference type="GO" id="GO:0033573">
    <property type="term" value="C:high-affinity iron permease complex"/>
    <property type="evidence" value="ECO:0007669"/>
    <property type="project" value="InterPro"/>
</dbReference>
<gene>
    <name evidence="8" type="ORF">SAMN06295879_2781</name>
</gene>
<name>A0A1T4YC64_9MICO</name>
<feature type="transmembrane region" description="Helical" evidence="7">
    <location>
        <begin position="165"/>
        <end position="186"/>
    </location>
</feature>
<keyword evidence="3 7" id="KW-0812">Transmembrane</keyword>
<keyword evidence="4 7" id="KW-1133">Transmembrane helix</keyword>
<evidence type="ECO:0000256" key="7">
    <source>
        <dbReference type="SAM" id="Phobius"/>
    </source>
</evidence>
<feature type="transmembrane region" description="Helical" evidence="7">
    <location>
        <begin position="90"/>
        <end position="111"/>
    </location>
</feature>
<evidence type="ECO:0000256" key="4">
    <source>
        <dbReference type="ARBA" id="ARBA00022989"/>
    </source>
</evidence>
<dbReference type="PANTHER" id="PTHR31632:SF2">
    <property type="entry name" value="PLASMA MEMBRANE IRON PERMEASE"/>
    <property type="match status" value="1"/>
</dbReference>
<comment type="similarity">
    <text evidence="2">Belongs to the oxidase-dependent Fe transporter (OFeT) (TC 9.A.10.1) family.</text>
</comment>
<feature type="region of interest" description="Disordered" evidence="6">
    <location>
        <begin position="290"/>
        <end position="309"/>
    </location>
</feature>
<reference evidence="9" key="1">
    <citation type="submission" date="2017-02" db="EMBL/GenBank/DDBJ databases">
        <authorList>
            <person name="Varghese N."/>
            <person name="Submissions S."/>
        </authorList>
    </citation>
    <scope>NUCLEOTIDE SEQUENCE [LARGE SCALE GENOMIC DNA]</scope>
    <source>
        <strain evidence="9">VKM Ac-2052</strain>
    </source>
</reference>
<evidence type="ECO:0000256" key="6">
    <source>
        <dbReference type="SAM" id="MobiDB-lite"/>
    </source>
</evidence>
<organism evidence="8 9">
    <name type="scientific">Agreia bicolorata</name>
    <dbReference type="NCBI Taxonomy" id="110935"/>
    <lineage>
        <taxon>Bacteria</taxon>
        <taxon>Bacillati</taxon>
        <taxon>Actinomycetota</taxon>
        <taxon>Actinomycetes</taxon>
        <taxon>Micrococcales</taxon>
        <taxon>Microbacteriaceae</taxon>
        <taxon>Agreia</taxon>
    </lineage>
</organism>
<evidence type="ECO:0000256" key="5">
    <source>
        <dbReference type="ARBA" id="ARBA00023136"/>
    </source>
</evidence>
<dbReference type="PANTHER" id="PTHR31632">
    <property type="entry name" value="IRON TRANSPORTER FTH1"/>
    <property type="match status" value="1"/>
</dbReference>